<dbReference type="Pfam" id="PF00612">
    <property type="entry name" value="IQ"/>
    <property type="match status" value="1"/>
</dbReference>
<dbReference type="Gene3D" id="3.90.1750.10">
    <property type="entry name" value="Hect, E3 ligase catalytic domains"/>
    <property type="match status" value="1"/>
</dbReference>
<dbReference type="GO" id="GO:0061630">
    <property type="term" value="F:ubiquitin protein ligase activity"/>
    <property type="evidence" value="ECO:0007669"/>
    <property type="project" value="UniProtKB-EC"/>
</dbReference>
<evidence type="ECO:0000256" key="2">
    <source>
        <dbReference type="ARBA" id="ARBA00004906"/>
    </source>
</evidence>
<dbReference type="FunFam" id="3.30.2160.10:FF:000002">
    <property type="entry name" value="Putative Ubiquitin-protein ligase E3C"/>
    <property type="match status" value="1"/>
</dbReference>
<keyword evidence="10" id="KW-1185">Reference proteome</keyword>
<dbReference type="EMBL" id="JNVN01000924">
    <property type="protein sequence ID" value="KHJ34347.1"/>
    <property type="molecule type" value="Genomic_DNA"/>
</dbReference>
<dbReference type="PANTHER" id="PTHR45700">
    <property type="entry name" value="UBIQUITIN-PROTEIN LIGASE E3C"/>
    <property type="match status" value="1"/>
</dbReference>
<evidence type="ECO:0000256" key="5">
    <source>
        <dbReference type="ARBA" id="ARBA00022786"/>
    </source>
</evidence>
<organism evidence="9 10">
    <name type="scientific">Uncinula necator</name>
    <name type="common">Grape powdery mildew</name>
    <dbReference type="NCBI Taxonomy" id="52586"/>
    <lineage>
        <taxon>Eukaryota</taxon>
        <taxon>Fungi</taxon>
        <taxon>Dikarya</taxon>
        <taxon>Ascomycota</taxon>
        <taxon>Pezizomycotina</taxon>
        <taxon>Leotiomycetes</taxon>
        <taxon>Erysiphales</taxon>
        <taxon>Erysiphaceae</taxon>
        <taxon>Erysiphe</taxon>
    </lineage>
</organism>
<evidence type="ECO:0000256" key="6">
    <source>
        <dbReference type="PROSITE-ProRule" id="PRU00104"/>
    </source>
</evidence>
<dbReference type="SMART" id="SM00119">
    <property type="entry name" value="HECTc"/>
    <property type="match status" value="1"/>
</dbReference>
<dbReference type="PROSITE" id="PS50237">
    <property type="entry name" value="HECT"/>
    <property type="match status" value="1"/>
</dbReference>
<dbReference type="Proteomes" id="UP000030854">
    <property type="component" value="Unassembled WGS sequence"/>
</dbReference>
<evidence type="ECO:0000256" key="7">
    <source>
        <dbReference type="SAM" id="MobiDB-lite"/>
    </source>
</evidence>
<dbReference type="PANTHER" id="PTHR45700:SF2">
    <property type="entry name" value="UBIQUITIN-PROTEIN LIGASE E3C"/>
    <property type="match status" value="1"/>
</dbReference>
<dbReference type="Gene3D" id="3.30.2410.10">
    <property type="entry name" value="Hect, E3 ligase catalytic domain"/>
    <property type="match status" value="1"/>
</dbReference>
<keyword evidence="5 6" id="KW-0833">Ubl conjugation pathway</keyword>
<proteinExistence type="predicted"/>
<keyword evidence="4" id="KW-0808">Transferase</keyword>
<comment type="caution">
    <text evidence="9">The sequence shown here is derived from an EMBL/GenBank/DDBJ whole genome shotgun (WGS) entry which is preliminary data.</text>
</comment>
<dbReference type="CDD" id="cd23767">
    <property type="entry name" value="IQCD"/>
    <property type="match status" value="1"/>
</dbReference>
<protein>
    <recommendedName>
        <fullName evidence="3">HECT-type E3 ubiquitin transferase</fullName>
        <ecNumber evidence="3">2.3.2.26</ecNumber>
    </recommendedName>
</protein>
<evidence type="ECO:0000256" key="3">
    <source>
        <dbReference type="ARBA" id="ARBA00012485"/>
    </source>
</evidence>
<evidence type="ECO:0000259" key="8">
    <source>
        <dbReference type="PROSITE" id="PS50237"/>
    </source>
</evidence>
<feature type="domain" description="HECT" evidence="8">
    <location>
        <begin position="794"/>
        <end position="1166"/>
    </location>
</feature>
<accession>A0A0B1P6P4</accession>
<dbReference type="InterPro" id="IPR000569">
    <property type="entry name" value="HECT_dom"/>
</dbReference>
<dbReference type="PROSITE" id="PS50096">
    <property type="entry name" value="IQ"/>
    <property type="match status" value="1"/>
</dbReference>
<dbReference type="AlphaFoldDB" id="A0A0B1P6P4"/>
<dbReference type="InterPro" id="IPR000048">
    <property type="entry name" value="IQ_motif_EF-hand-BS"/>
</dbReference>
<evidence type="ECO:0000256" key="1">
    <source>
        <dbReference type="ARBA" id="ARBA00000885"/>
    </source>
</evidence>
<dbReference type="Pfam" id="PF00632">
    <property type="entry name" value="HECT"/>
    <property type="match status" value="1"/>
</dbReference>
<dbReference type="Gene3D" id="6.10.140.1910">
    <property type="match status" value="1"/>
</dbReference>
<gene>
    <name evidence="9" type="ORF">EV44_g6429</name>
</gene>
<evidence type="ECO:0000313" key="10">
    <source>
        <dbReference type="Proteomes" id="UP000030854"/>
    </source>
</evidence>
<dbReference type="EC" id="2.3.2.26" evidence="3"/>
<evidence type="ECO:0000256" key="4">
    <source>
        <dbReference type="ARBA" id="ARBA00022679"/>
    </source>
</evidence>
<sequence>MFQNFTGNSRRPRQVNLSGQNLNPFATATGTRQTIVHAQQERQQRKLERARLNAATLIQRIWRGYKSRQKLSEARREEWDNLEVYNDSDNAHSILVAQLKLIVYFFVPQRKDDLDRIVRLSSKIIKSDSQTILALDEAHILLSKATVIILKALNTFLPEYPPNLLQFLVKIIDYQPFKFSKISKEYYTYLSHLISRNKALSINKSTLITALQTPLVEQDNSYDLVLDAYASFGIYFLTTPELEVFFGYWDDISSIINLNFLSSAIIRELSLDKADRHLDLEGKIWLLGHYTLFSRLQRNSIECSLYMKALLIQLVSLPEGLILKIDQDLETVQKESDSEESPRRLKPLPYFVRKQLLSLVAQESISNLLNRFSDESQNSPIDKEQNISSLACYILTLLRLFPRLEDEIRMWLYLGSMKTRSGAKLPILKYLWKVMRVSNIFSFIKTNSEAALISLRHAIEKHVDRSVFIEEDSEWHIVLLFLELYAFVLRFTDDEEFLNGNIPDVDLEKQSVSRIRQNALPLEDVKQLTEFLKNLSFSMYYNFGELIEGTKSLKDDKIGTHPGASSINSISQTVDSVISTKSILKASFAGILGESFKYVRTIATGVMCMLYERDSRRKFLPKDHWLMVSQFDMDGFIPAVILEEERQHEILENDGDEIDDSEDEILTTENHNSSLSGTSARHNFNSELARTTRSNLIRQRRLETIGSRLEVLQNMPFIIPFDTRVQIFQHFVFYDQIRRRKSYVDPDMWRRSILMRSRGLRDNEQLAHQVLRKHHAKIRRTNMFEDAYHHFYCLGDELKEPIQITFVDQFDTVEAGIDGGGVTKEFLTSVITEALCTKTSPRFFVTNDQNLLYPNPTALDEERENLRQEGYLESSQYWKDRIKDLLQQFEFLGRIIGKCLYEGILIDIGFASFFLLKWAASGLTYRVNINDIRDLDEKLYEGLLQLKNYNGNVESLSLDFTITDTFSDKNGQTIAITRDLIPNGSAVPVTNENRPLYVSYIARHRLQVQPYQQTQAFIKGLSDVINPAWISMFNRSELQILISGDSSEIDLEDLQRNTIYSGVYQIGDDGEEHETIKFFWNVMKALDDSDRRKVLKFITSSPRAPLLGFSKLNPLFSIRDSGGDDDRLPSTSTCVNLLKLPRYSSENILRQKLLYAVNSGAGFDLS</sequence>
<comment type="catalytic activity">
    <reaction evidence="1">
        <text>S-ubiquitinyl-[E2 ubiquitin-conjugating enzyme]-L-cysteine + [acceptor protein]-L-lysine = [E2 ubiquitin-conjugating enzyme]-L-cysteine + N(6)-ubiquitinyl-[acceptor protein]-L-lysine.</text>
        <dbReference type="EC" id="2.3.2.26"/>
    </reaction>
</comment>
<dbReference type="HOGENOM" id="CLU_002173_2_4_1"/>
<dbReference type="OMA" id="HWLMTNR"/>
<comment type="pathway">
    <text evidence="2">Protein modification; protein ubiquitination.</text>
</comment>
<feature type="region of interest" description="Disordered" evidence="7">
    <location>
        <begin position="1"/>
        <end position="20"/>
    </location>
</feature>
<evidence type="ECO:0000313" key="9">
    <source>
        <dbReference type="EMBL" id="KHJ34347.1"/>
    </source>
</evidence>
<dbReference type="GO" id="GO:0006511">
    <property type="term" value="P:ubiquitin-dependent protein catabolic process"/>
    <property type="evidence" value="ECO:0007669"/>
    <property type="project" value="TreeGrafter"/>
</dbReference>
<dbReference type="Gene3D" id="3.30.2160.10">
    <property type="entry name" value="Hect, E3 ligase catalytic domain"/>
    <property type="match status" value="1"/>
</dbReference>
<name>A0A0B1P6P4_UNCNE</name>
<dbReference type="InterPro" id="IPR044611">
    <property type="entry name" value="E3A/B/C-like"/>
</dbReference>
<reference evidence="9 10" key="1">
    <citation type="journal article" date="2014" name="BMC Genomics">
        <title>Adaptive genomic structural variation in the grape powdery mildew pathogen, Erysiphe necator.</title>
        <authorList>
            <person name="Jones L."/>
            <person name="Riaz S."/>
            <person name="Morales-Cruz A."/>
            <person name="Amrine K.C."/>
            <person name="McGuire B."/>
            <person name="Gubler W.D."/>
            <person name="Walker M.A."/>
            <person name="Cantu D."/>
        </authorList>
    </citation>
    <scope>NUCLEOTIDE SEQUENCE [LARGE SCALE GENOMIC DNA]</scope>
    <source>
        <strain evidence="10">c</strain>
    </source>
</reference>
<feature type="active site" description="Glycyl thioester intermediate" evidence="6">
    <location>
        <position position="1134"/>
    </location>
</feature>
<dbReference type="GO" id="GO:0000209">
    <property type="term" value="P:protein polyubiquitination"/>
    <property type="evidence" value="ECO:0007669"/>
    <property type="project" value="InterPro"/>
</dbReference>
<dbReference type="InterPro" id="IPR035983">
    <property type="entry name" value="Hect_E3_ubiquitin_ligase"/>
</dbReference>
<dbReference type="STRING" id="52586.A0A0B1P6P4"/>
<dbReference type="SUPFAM" id="SSF56204">
    <property type="entry name" value="Hect, E3 ligase catalytic domain"/>
    <property type="match status" value="1"/>
</dbReference>
<dbReference type="FunFam" id="3.30.2410.10:FF:000017">
    <property type="entry name" value="E3 ubiquitin-protein ligase UPL7"/>
    <property type="match status" value="1"/>
</dbReference>
<dbReference type="CDD" id="cd00078">
    <property type="entry name" value="HECTc"/>
    <property type="match status" value="1"/>
</dbReference>